<feature type="region of interest" description="Disordered" evidence="1">
    <location>
        <begin position="1"/>
        <end position="83"/>
    </location>
</feature>
<keyword evidence="4" id="KW-1185">Reference proteome</keyword>
<dbReference type="PANTHER" id="PTHR43784:SF2">
    <property type="entry name" value="GDSL-LIKE LIPASE_ACYLHYDROLASE, PUTATIVE (AFU_ORTHOLOGUE AFUA_2G00820)-RELATED"/>
    <property type="match status" value="1"/>
</dbReference>
<dbReference type="InterPro" id="IPR036514">
    <property type="entry name" value="SGNH_hydro_sf"/>
</dbReference>
<dbReference type="Gene3D" id="3.40.50.1110">
    <property type="entry name" value="SGNH hydrolase"/>
    <property type="match status" value="1"/>
</dbReference>
<proteinExistence type="predicted"/>
<feature type="domain" description="SGNH hydrolase-type esterase" evidence="2">
    <location>
        <begin position="249"/>
        <end position="448"/>
    </location>
</feature>
<organism evidence="3 4">
    <name type="scientific">Nocardia arthritidis</name>
    <dbReference type="NCBI Taxonomy" id="228602"/>
    <lineage>
        <taxon>Bacteria</taxon>
        <taxon>Bacillati</taxon>
        <taxon>Actinomycetota</taxon>
        <taxon>Actinomycetes</taxon>
        <taxon>Mycobacteriales</taxon>
        <taxon>Nocardiaceae</taxon>
        <taxon>Nocardia</taxon>
    </lineage>
</organism>
<reference evidence="3 4" key="1">
    <citation type="journal article" date="2019" name="ACS Chem. Biol.">
        <title>Identification and Mobilization of a Cryptic Antibiotic Biosynthesis Gene Locus from a Human-Pathogenic Nocardia Isolate.</title>
        <authorList>
            <person name="Herisse M."/>
            <person name="Ishida K."/>
            <person name="Porter J.L."/>
            <person name="Howden B."/>
            <person name="Hertweck C."/>
            <person name="Stinear T.P."/>
            <person name="Pidot S.J."/>
        </authorList>
    </citation>
    <scope>NUCLEOTIDE SEQUENCE [LARGE SCALE GENOMIC DNA]</scope>
    <source>
        <strain evidence="3 4">AUSMDU00012717</strain>
    </source>
</reference>
<protein>
    <recommendedName>
        <fullName evidence="2">SGNH hydrolase-type esterase domain-containing protein</fullName>
    </recommendedName>
</protein>
<gene>
    <name evidence="3" type="ORF">F5544_14225</name>
</gene>
<dbReference type="PANTHER" id="PTHR43784">
    <property type="entry name" value="GDSL-LIKE LIPASE/ACYLHYDROLASE, PUTATIVE (AFU_ORTHOLOGUE AFUA_2G00820)-RELATED"/>
    <property type="match status" value="1"/>
</dbReference>
<dbReference type="EMBL" id="CP046172">
    <property type="protein sequence ID" value="QIS10732.1"/>
    <property type="molecule type" value="Genomic_DNA"/>
</dbReference>
<dbReference type="SUPFAM" id="SSF52266">
    <property type="entry name" value="SGNH hydrolase"/>
    <property type="match status" value="1"/>
</dbReference>
<evidence type="ECO:0000313" key="4">
    <source>
        <dbReference type="Proteomes" id="UP000503540"/>
    </source>
</evidence>
<evidence type="ECO:0000259" key="2">
    <source>
        <dbReference type="Pfam" id="PF13472"/>
    </source>
</evidence>
<sequence length="474" mass="49412">MAADLAESGQETGGLLTSDRRSHSVPSQGTAGLLKGSIGQQGRPEMTDHAHPEPVWVGAWRANPSGSQGRTETAPEGPRTRIRAGYPMAPAREIADQSLRMIATVRGAGAAVRITLSNRYGRSPVTFREIHLGRQRSGADLVPGSNTRVTFAGADEVTVAAGAEAVSDPVSFPVQPLDRLAVSFHLPQPKPVGATNHWLSTNTSYLSAPRSGNHAAAESGTAFTETTRSVYHLSGIDVLAAPGTSAVVVLGDSFTESNATTLDGDQIWPDHLTRRLQTAPGGAGLSVVSSAISFNFAAPGIRPTLIGPRFFNIGGPAGTQRFGADVAAVPGATAVIILLGMNDLGFFASAHKVIDAYRNLVDQAHAAGLKAIGGTLTPTGGAFGLERNYGLRRPQRQRDHVNEFIRTGGLFDGVIDFAAATADPTNPRNWAPGLSPDEVHPNDQGARIQADAVDLTTLRVLTAARPSTSASVGG</sequence>
<accession>A0A6G9YC05</accession>
<evidence type="ECO:0000313" key="3">
    <source>
        <dbReference type="EMBL" id="QIS10732.1"/>
    </source>
</evidence>
<dbReference type="Proteomes" id="UP000503540">
    <property type="component" value="Chromosome"/>
</dbReference>
<dbReference type="InterPro" id="IPR053140">
    <property type="entry name" value="GDSL_Rv0518-like"/>
</dbReference>
<dbReference type="Pfam" id="PF13472">
    <property type="entry name" value="Lipase_GDSL_2"/>
    <property type="match status" value="1"/>
</dbReference>
<name>A0A6G9YC05_9NOCA</name>
<dbReference type="KEGG" id="nah:F5544_14225"/>
<dbReference type="InterPro" id="IPR013830">
    <property type="entry name" value="SGNH_hydro"/>
</dbReference>
<evidence type="ECO:0000256" key="1">
    <source>
        <dbReference type="SAM" id="MobiDB-lite"/>
    </source>
</evidence>
<dbReference type="AlphaFoldDB" id="A0A6G9YC05"/>